<feature type="transmembrane region" description="Helical" evidence="2">
    <location>
        <begin position="12"/>
        <end position="35"/>
    </location>
</feature>
<evidence type="ECO:0000256" key="2">
    <source>
        <dbReference type="SAM" id="Phobius"/>
    </source>
</evidence>
<feature type="transmembrane region" description="Helical" evidence="2">
    <location>
        <begin position="56"/>
        <end position="76"/>
    </location>
</feature>
<keyword evidence="2" id="KW-0812">Transmembrane</keyword>
<dbReference type="OrthoDB" id="10542424at2759"/>
<dbReference type="Proteomes" id="UP001165122">
    <property type="component" value="Unassembled WGS sequence"/>
</dbReference>
<comment type="caution">
    <text evidence="3">The sequence shown here is derived from an EMBL/GenBank/DDBJ whole genome shotgun (WGS) entry which is preliminary data.</text>
</comment>
<gene>
    <name evidence="3" type="ORF">TrLO_g2476</name>
</gene>
<organism evidence="3 4">
    <name type="scientific">Triparma laevis f. longispina</name>
    <dbReference type="NCBI Taxonomy" id="1714387"/>
    <lineage>
        <taxon>Eukaryota</taxon>
        <taxon>Sar</taxon>
        <taxon>Stramenopiles</taxon>
        <taxon>Ochrophyta</taxon>
        <taxon>Bolidophyceae</taxon>
        <taxon>Parmales</taxon>
        <taxon>Triparmaceae</taxon>
        <taxon>Triparma</taxon>
    </lineage>
</organism>
<dbReference type="AlphaFoldDB" id="A0A9W7FLR4"/>
<feature type="transmembrane region" description="Helical" evidence="2">
    <location>
        <begin position="162"/>
        <end position="181"/>
    </location>
</feature>
<keyword evidence="2" id="KW-0472">Membrane</keyword>
<feature type="transmembrane region" description="Helical" evidence="2">
    <location>
        <begin position="122"/>
        <end position="142"/>
    </location>
</feature>
<keyword evidence="2" id="KW-1133">Transmembrane helix</keyword>
<evidence type="ECO:0000313" key="4">
    <source>
        <dbReference type="Proteomes" id="UP001165122"/>
    </source>
</evidence>
<protein>
    <submittedName>
        <fullName evidence="3">Uncharacterized protein</fullName>
    </submittedName>
</protein>
<feature type="region of interest" description="Disordered" evidence="1">
    <location>
        <begin position="215"/>
        <end position="241"/>
    </location>
</feature>
<feature type="transmembrane region" description="Helical" evidence="2">
    <location>
        <begin position="82"/>
        <end position="101"/>
    </location>
</feature>
<reference evidence="4" key="1">
    <citation type="journal article" date="2023" name="Commun. Biol.">
        <title>Genome analysis of Parmales, the sister group of diatoms, reveals the evolutionary specialization of diatoms from phago-mixotrophs to photoautotrophs.</title>
        <authorList>
            <person name="Ban H."/>
            <person name="Sato S."/>
            <person name="Yoshikawa S."/>
            <person name="Yamada K."/>
            <person name="Nakamura Y."/>
            <person name="Ichinomiya M."/>
            <person name="Sato N."/>
            <person name="Blanc-Mathieu R."/>
            <person name="Endo H."/>
            <person name="Kuwata A."/>
            <person name="Ogata H."/>
        </authorList>
    </citation>
    <scope>NUCLEOTIDE SEQUENCE [LARGE SCALE GENOMIC DNA]</scope>
    <source>
        <strain evidence="4">NIES 3700</strain>
    </source>
</reference>
<dbReference type="EMBL" id="BRXW01000211">
    <property type="protein sequence ID" value="GMI14326.1"/>
    <property type="molecule type" value="Genomic_DNA"/>
</dbReference>
<accession>A0A9W7FLR4</accession>
<name>A0A9W7FLR4_9STRA</name>
<sequence length="241" mass="25956">MDEATWMAMLKVVLVLSMVSLTECFLTVGVAWLDIAEKAEKMGSGDKKFKWQRNTLKAGGAFMFTLCSFLAIVGKIDIMPQLILLAQLIVIIALAVGGYKLRRILRSAGNDSKLPWYIKRTNIGMGVAYLFNIGGGICYGMFNNKKLDTGIRGANSVGTVAMMTILGIGICGLAFSLNRFIADTTLKKIRKWQGKQVAVAPGGGGVADETMVSQARRNSSFKSTGGVGGSSPSERERSVKQ</sequence>
<keyword evidence="4" id="KW-1185">Reference proteome</keyword>
<proteinExistence type="predicted"/>
<evidence type="ECO:0000313" key="3">
    <source>
        <dbReference type="EMBL" id="GMI14326.1"/>
    </source>
</evidence>
<evidence type="ECO:0000256" key="1">
    <source>
        <dbReference type="SAM" id="MobiDB-lite"/>
    </source>
</evidence>